<evidence type="ECO:0000313" key="5">
    <source>
        <dbReference type="Proteomes" id="UP000256601"/>
    </source>
</evidence>
<protein>
    <submittedName>
        <fullName evidence="2">Uncharacterized protein</fullName>
    </submittedName>
</protein>
<dbReference type="GO" id="GO:0005783">
    <property type="term" value="C:endoplasmic reticulum"/>
    <property type="evidence" value="ECO:0007669"/>
    <property type="project" value="TreeGrafter"/>
</dbReference>
<feature type="transmembrane region" description="Helical" evidence="1">
    <location>
        <begin position="94"/>
        <end position="110"/>
    </location>
</feature>
<dbReference type="KEGG" id="yli:2912147"/>
<dbReference type="OrthoDB" id="2124888at2759"/>
<evidence type="ECO:0000313" key="2">
    <source>
        <dbReference type="EMBL" id="AOW06413.1"/>
    </source>
</evidence>
<dbReference type="VEuPathDB" id="FungiDB:YALI1_E41610g"/>
<feature type="transmembrane region" description="Helical" evidence="1">
    <location>
        <begin position="159"/>
        <end position="176"/>
    </location>
</feature>
<keyword evidence="1" id="KW-0812">Transmembrane</keyword>
<evidence type="ECO:0000313" key="4">
    <source>
        <dbReference type="Proteomes" id="UP000182444"/>
    </source>
</evidence>
<gene>
    <name evidence="3" type="ORF">B0I71DRAFT_114596</name>
    <name evidence="2" type="ORF">YALI1_E41610g</name>
</gene>
<dbReference type="InterPro" id="IPR009305">
    <property type="entry name" value="Mpo1-like"/>
</dbReference>
<accession>A0A1D8NLC3</accession>
<sequence length="199" mass="22178">MTTKPAKVGAYDLKNQLAFYRAYHSNPVNVVIHVICVPIILLTTYLLLTNLSVVPFLSKIGAPLPSNPWVLSQLNWGMISAIYMNYVYLRLDPPFGLLAASILLPACAYFPRLTWGPESGSVNMLAGILFVFSWLAQFYGHGAHEKRAPALLDNLRQALVLAPFFVLFEIASFLGFRQDVLRDVDVIIANRKAELLKGQ</sequence>
<evidence type="ECO:0000256" key="1">
    <source>
        <dbReference type="SAM" id="Phobius"/>
    </source>
</evidence>
<evidence type="ECO:0000313" key="3">
    <source>
        <dbReference type="EMBL" id="RDW27710.1"/>
    </source>
</evidence>
<organism evidence="2 4">
    <name type="scientific">Yarrowia lipolytica</name>
    <name type="common">Candida lipolytica</name>
    <dbReference type="NCBI Taxonomy" id="4952"/>
    <lineage>
        <taxon>Eukaryota</taxon>
        <taxon>Fungi</taxon>
        <taxon>Dikarya</taxon>
        <taxon>Ascomycota</taxon>
        <taxon>Saccharomycotina</taxon>
        <taxon>Dipodascomycetes</taxon>
        <taxon>Dipodascales</taxon>
        <taxon>Dipodascales incertae sedis</taxon>
        <taxon>Yarrowia</taxon>
    </lineage>
</organism>
<dbReference type="Pfam" id="PF06127">
    <property type="entry name" value="Mpo1-like"/>
    <property type="match status" value="1"/>
</dbReference>
<dbReference type="PANTHER" id="PTHR28026:SF9">
    <property type="entry name" value="2-HYDROXY-PALMITIC ACID DIOXYGENASE MPO1"/>
    <property type="match status" value="1"/>
</dbReference>
<dbReference type="Proteomes" id="UP000182444">
    <property type="component" value="Chromosome 1E"/>
</dbReference>
<dbReference type="eggNOG" id="KOG3292">
    <property type="taxonomic scope" value="Eukaryota"/>
</dbReference>
<dbReference type="AlphaFoldDB" id="A0A1D8NLC3"/>
<feature type="transmembrane region" description="Helical" evidence="1">
    <location>
        <begin position="122"/>
        <end position="139"/>
    </location>
</feature>
<feature type="transmembrane region" description="Helical" evidence="1">
    <location>
        <begin position="30"/>
        <end position="57"/>
    </location>
</feature>
<keyword evidence="1" id="KW-1133">Transmembrane helix</keyword>
<dbReference type="PANTHER" id="PTHR28026">
    <property type="entry name" value="DUF962 DOMAIN PROTEIN (AFU_ORTHOLOGUE AFUA_8G05310)"/>
    <property type="match status" value="1"/>
</dbReference>
<dbReference type="EMBL" id="CP017557">
    <property type="protein sequence ID" value="AOW06413.1"/>
    <property type="molecule type" value="Genomic_DNA"/>
</dbReference>
<name>A0A1D8NLC3_YARLL</name>
<keyword evidence="1" id="KW-0472">Membrane</keyword>
<reference evidence="3 5" key="2">
    <citation type="submission" date="2018-07" db="EMBL/GenBank/DDBJ databases">
        <title>Draft Genome Assemblies for Five Robust Yarrowia lipolytica Strains Exhibiting High Lipid Production and Pentose Sugar Utilization and Sugar Alcohol Secretion from Undetoxified Lignocellulosic Biomass Hydrolysates.</title>
        <authorList>
            <consortium name="DOE Joint Genome Institute"/>
            <person name="Walker C."/>
            <person name="Ryu S."/>
            <person name="Na H."/>
            <person name="Zane M."/>
            <person name="LaButti K."/>
            <person name="Lipzen A."/>
            <person name="Haridas S."/>
            <person name="Barry K."/>
            <person name="Grigoriev I.V."/>
            <person name="Quarterman J."/>
            <person name="Slininger P."/>
            <person name="Dien B."/>
            <person name="Trinh C.T."/>
        </authorList>
    </citation>
    <scope>NUCLEOTIDE SEQUENCE [LARGE SCALE GENOMIC DNA]</scope>
    <source>
        <strain evidence="3 5">YB392</strain>
    </source>
</reference>
<dbReference type="VEuPathDB" id="FungiDB:YALI0_E35024g"/>
<dbReference type="GO" id="GO:0046521">
    <property type="term" value="P:sphingoid catabolic process"/>
    <property type="evidence" value="ECO:0007669"/>
    <property type="project" value="TreeGrafter"/>
</dbReference>
<dbReference type="EMBL" id="KZ858959">
    <property type="protein sequence ID" value="RDW27710.1"/>
    <property type="molecule type" value="Genomic_DNA"/>
</dbReference>
<dbReference type="Proteomes" id="UP000256601">
    <property type="component" value="Unassembled WGS sequence"/>
</dbReference>
<dbReference type="GO" id="GO:0016020">
    <property type="term" value="C:membrane"/>
    <property type="evidence" value="ECO:0007669"/>
    <property type="project" value="GOC"/>
</dbReference>
<reference evidence="2 4" key="1">
    <citation type="journal article" date="2016" name="PLoS ONE">
        <title>Sequence Assembly of Yarrowia lipolytica Strain W29/CLIB89 Shows Transposable Element Diversity.</title>
        <authorList>
            <person name="Magnan C."/>
            <person name="Yu J."/>
            <person name="Chang I."/>
            <person name="Jahn E."/>
            <person name="Kanomata Y."/>
            <person name="Wu J."/>
            <person name="Zeller M."/>
            <person name="Oakes M."/>
            <person name="Baldi P."/>
            <person name="Sandmeyer S."/>
        </authorList>
    </citation>
    <scope>NUCLEOTIDE SEQUENCE [LARGE SCALE GENOMIC DNA]</scope>
    <source>
        <strain evidence="2">CLIB89</strain>
        <strain evidence="4">CLIB89(W29)</strain>
    </source>
</reference>
<proteinExistence type="predicted"/>